<dbReference type="InterPro" id="IPR051013">
    <property type="entry name" value="MBL_superfamily_lactonases"/>
</dbReference>
<keyword evidence="3 6" id="KW-0378">Hydrolase</keyword>
<dbReference type="GO" id="GO:0046872">
    <property type="term" value="F:metal ion binding"/>
    <property type="evidence" value="ECO:0007669"/>
    <property type="project" value="UniProtKB-KW"/>
</dbReference>
<proteinExistence type="inferred from homology"/>
<keyword evidence="4" id="KW-0862">Zinc</keyword>
<evidence type="ECO:0000256" key="1">
    <source>
        <dbReference type="ARBA" id="ARBA00007749"/>
    </source>
</evidence>
<dbReference type="InterPro" id="IPR036866">
    <property type="entry name" value="RibonucZ/Hydroxyglut_hydro"/>
</dbReference>
<dbReference type="SMART" id="SM00849">
    <property type="entry name" value="Lactamase_B"/>
    <property type="match status" value="1"/>
</dbReference>
<dbReference type="Proteomes" id="UP000518188">
    <property type="component" value="Unassembled WGS sequence"/>
</dbReference>
<organism evidence="6 7">
    <name type="scientific">Mycolicibacterium septicum DSM 44393</name>
    <dbReference type="NCBI Taxonomy" id="1341646"/>
    <lineage>
        <taxon>Bacteria</taxon>
        <taxon>Bacillati</taxon>
        <taxon>Actinomycetota</taxon>
        <taxon>Actinomycetes</taxon>
        <taxon>Mycobacteriales</taxon>
        <taxon>Mycobacteriaceae</taxon>
        <taxon>Mycolicibacterium</taxon>
    </lineage>
</organism>
<protein>
    <submittedName>
        <fullName evidence="6">MBL fold metallo-hydrolase</fullName>
    </submittedName>
</protein>
<dbReference type="Pfam" id="PF00753">
    <property type="entry name" value="Lactamase_B"/>
    <property type="match status" value="1"/>
</dbReference>
<evidence type="ECO:0000313" key="6">
    <source>
        <dbReference type="EMBL" id="NKZ12441.1"/>
    </source>
</evidence>
<gene>
    <name evidence="6" type="ORF">HGA11_15780</name>
</gene>
<dbReference type="SUPFAM" id="SSF56281">
    <property type="entry name" value="Metallo-hydrolase/oxidoreductase"/>
    <property type="match status" value="1"/>
</dbReference>
<evidence type="ECO:0000256" key="3">
    <source>
        <dbReference type="ARBA" id="ARBA00022801"/>
    </source>
</evidence>
<feature type="domain" description="Metallo-beta-lactamase" evidence="5">
    <location>
        <begin position="82"/>
        <end position="301"/>
    </location>
</feature>
<dbReference type="InterPro" id="IPR001279">
    <property type="entry name" value="Metallo-B-lactamas"/>
</dbReference>
<sequence length="315" mass="34421">MTDADGVVRPSLLTCCRAFTGLPLGVVRPRRPDKPLLASLTDHGLPTAGATVEVITLPQRERLVPTPAIAEGVWRPGRAPNLINAFVVRHPKATFLVDPGVCVDVVDRAVAELPWILRVAVKPRRDVIDIRQALALAGIDDTSIDFALPTHLHWDHVAGLLDLPGLLVHLHRPEHIWMMSGRLAPQGGVRPALRDRPVTFYDLDGPPILTFTRSLDLFGDRSVILVDLPGHTPASIGILAQTTSGPTLLAGDAVWSRIQIDHLRQKASYPGMLADAERDTAWETLHRLHVVRHRVAIVPSHDHGPGGDHRSISPR</sequence>
<comment type="caution">
    <text evidence="6">The sequence shown here is derived from an EMBL/GenBank/DDBJ whole genome shotgun (WGS) entry which is preliminary data.</text>
</comment>
<evidence type="ECO:0000256" key="2">
    <source>
        <dbReference type="ARBA" id="ARBA00022723"/>
    </source>
</evidence>
<name>A0A7X6RX77_9MYCO</name>
<dbReference type="AlphaFoldDB" id="A0A7X6RX77"/>
<evidence type="ECO:0000259" key="5">
    <source>
        <dbReference type="SMART" id="SM00849"/>
    </source>
</evidence>
<dbReference type="RefSeq" id="WP_044520199.1">
    <property type="nucleotide sequence ID" value="NZ_HG322952.1"/>
</dbReference>
<evidence type="ECO:0000256" key="4">
    <source>
        <dbReference type="ARBA" id="ARBA00022833"/>
    </source>
</evidence>
<dbReference type="EMBL" id="JAAXPJ010000006">
    <property type="protein sequence ID" value="NKZ12441.1"/>
    <property type="molecule type" value="Genomic_DNA"/>
</dbReference>
<comment type="similarity">
    <text evidence="1">Belongs to the metallo-beta-lactamase superfamily.</text>
</comment>
<keyword evidence="2" id="KW-0479">Metal-binding</keyword>
<evidence type="ECO:0000313" key="7">
    <source>
        <dbReference type="Proteomes" id="UP000518188"/>
    </source>
</evidence>
<reference evidence="6 7" key="1">
    <citation type="submission" date="2020-04" db="EMBL/GenBank/DDBJ databases">
        <title>MicrobeNet Type strains.</title>
        <authorList>
            <person name="Nicholson A.C."/>
        </authorList>
    </citation>
    <scope>NUCLEOTIDE SEQUENCE [LARGE SCALE GENOMIC DNA]</scope>
    <source>
        <strain evidence="6 7">ATCC 700731</strain>
    </source>
</reference>
<dbReference type="Gene3D" id="3.60.15.10">
    <property type="entry name" value="Ribonuclease Z/Hydroxyacylglutathione hydrolase-like"/>
    <property type="match status" value="1"/>
</dbReference>
<dbReference type="PANTHER" id="PTHR42978">
    <property type="entry name" value="QUORUM-QUENCHING LACTONASE YTNP-RELATED-RELATED"/>
    <property type="match status" value="1"/>
</dbReference>
<dbReference type="PANTHER" id="PTHR42978:SF3">
    <property type="entry name" value="BLR3078 PROTEIN"/>
    <property type="match status" value="1"/>
</dbReference>
<dbReference type="GO" id="GO:0016787">
    <property type="term" value="F:hydrolase activity"/>
    <property type="evidence" value="ECO:0007669"/>
    <property type="project" value="UniProtKB-KW"/>
</dbReference>
<accession>A0A7X6RX77</accession>